<sequence>MLRSLLAATAPCRRPDPKPRQAPPISVLRGEIGLELTAETRVLARRSRDHHTRPRHSSYPEKKDLDCPALSARFSPPSLPFPLLGSATPFPRDTRPCLAASPGTRASPQHPIPSCHGDVAQPIKARRGGVLEPLESA</sequence>
<proteinExistence type="predicted"/>
<evidence type="ECO:0000313" key="2">
    <source>
        <dbReference type="Proteomes" id="UP001162501"/>
    </source>
</evidence>
<accession>A0ACB0FJE7</accession>
<organism evidence="1 2">
    <name type="scientific">Rangifer tarandus platyrhynchus</name>
    <name type="common">Svalbard reindeer</name>
    <dbReference type="NCBI Taxonomy" id="3082113"/>
    <lineage>
        <taxon>Eukaryota</taxon>
        <taxon>Metazoa</taxon>
        <taxon>Chordata</taxon>
        <taxon>Craniata</taxon>
        <taxon>Vertebrata</taxon>
        <taxon>Euteleostomi</taxon>
        <taxon>Mammalia</taxon>
        <taxon>Eutheria</taxon>
        <taxon>Laurasiatheria</taxon>
        <taxon>Artiodactyla</taxon>
        <taxon>Ruminantia</taxon>
        <taxon>Pecora</taxon>
        <taxon>Cervidae</taxon>
        <taxon>Odocoileinae</taxon>
        <taxon>Rangifer</taxon>
    </lineage>
</organism>
<dbReference type="Proteomes" id="UP001162501">
    <property type="component" value="Chromosome 8"/>
</dbReference>
<protein>
    <submittedName>
        <fullName evidence="1">Uncharacterized protein</fullName>
    </submittedName>
</protein>
<gene>
    <name evidence="1" type="ORF">MRATA1EN3_LOCUS24411</name>
</gene>
<reference evidence="1" key="1">
    <citation type="submission" date="2023-05" db="EMBL/GenBank/DDBJ databases">
        <authorList>
            <consortium name="ELIXIR-Norway"/>
        </authorList>
    </citation>
    <scope>NUCLEOTIDE SEQUENCE</scope>
</reference>
<name>A0ACB0FJE7_RANTA</name>
<evidence type="ECO:0000313" key="1">
    <source>
        <dbReference type="EMBL" id="CAI9713198.1"/>
    </source>
</evidence>
<dbReference type="EMBL" id="OX596092">
    <property type="protein sequence ID" value="CAI9713198.1"/>
    <property type="molecule type" value="Genomic_DNA"/>
</dbReference>